<sequence>MKFTTSLGLGSLAATTALLLVGMPAYSASLSLVPRGTQLDSDPIFARSTNIGDVINFTFRLNTDGLTANLTNLVFSVARDAAELPLIGLDNSSSQAVFPNLNIFTIDLSDPRSEVRGATLSGSGVAPNTTIDLFTTSYRVGSALMDDGLSDLRIIEILTATDANGNDVRSAFQVDNSGVDVQQPIPEPSLVMGLSVLGIGRLVNKAKKKNSETV</sequence>
<evidence type="ECO:0000313" key="1">
    <source>
        <dbReference type="EMBL" id="GET35884.1"/>
    </source>
</evidence>
<proteinExistence type="predicted"/>
<organism evidence="1 2">
    <name type="scientific">Microseira wollei NIES-4236</name>
    <dbReference type="NCBI Taxonomy" id="2530354"/>
    <lineage>
        <taxon>Bacteria</taxon>
        <taxon>Bacillati</taxon>
        <taxon>Cyanobacteriota</taxon>
        <taxon>Cyanophyceae</taxon>
        <taxon>Oscillatoriophycideae</taxon>
        <taxon>Aerosakkonematales</taxon>
        <taxon>Aerosakkonemataceae</taxon>
        <taxon>Microseira</taxon>
    </lineage>
</organism>
<dbReference type="AlphaFoldDB" id="A0AAV3X1K2"/>
<keyword evidence="2" id="KW-1185">Reference proteome</keyword>
<accession>A0AAV3X1K2</accession>
<dbReference type="RefSeq" id="WP_226574690.1">
    <property type="nucleotide sequence ID" value="NZ_BLAY01000005.1"/>
</dbReference>
<evidence type="ECO:0000313" key="2">
    <source>
        <dbReference type="Proteomes" id="UP001050975"/>
    </source>
</evidence>
<dbReference type="EMBL" id="BLAY01000005">
    <property type="protein sequence ID" value="GET35884.1"/>
    <property type="molecule type" value="Genomic_DNA"/>
</dbReference>
<name>A0AAV3X1K2_9CYAN</name>
<gene>
    <name evidence="1" type="ORF">MiSe_06320</name>
</gene>
<reference evidence="1" key="1">
    <citation type="submission" date="2019-10" db="EMBL/GenBank/DDBJ databases">
        <title>Draft genome sequece of Microseira wollei NIES-4236.</title>
        <authorList>
            <person name="Yamaguchi H."/>
            <person name="Suzuki S."/>
            <person name="Kawachi M."/>
        </authorList>
    </citation>
    <scope>NUCLEOTIDE SEQUENCE</scope>
    <source>
        <strain evidence="1">NIES-4236</strain>
    </source>
</reference>
<dbReference type="Proteomes" id="UP001050975">
    <property type="component" value="Unassembled WGS sequence"/>
</dbReference>
<evidence type="ECO:0008006" key="3">
    <source>
        <dbReference type="Google" id="ProtNLM"/>
    </source>
</evidence>
<protein>
    <recommendedName>
        <fullName evidence="3">PEP-CTERM protein-sorting domain-containing protein</fullName>
    </recommendedName>
</protein>
<comment type="caution">
    <text evidence="1">The sequence shown here is derived from an EMBL/GenBank/DDBJ whole genome shotgun (WGS) entry which is preliminary data.</text>
</comment>